<sequence>MKTRKYAPGSEWLYFKIYTGYKTADELLLNKIYPLILDLKRKQYINQFFFIRYSDPHFHIRVRVHITKAEYLGIIMGLFNQKLSRLLKNNVIWKIQIDTYSREIERYNLHLIDHAESFFHIDSDYIIKILKTINNQLAHNEDVKWIIGLRLIDDTLNLFCKETHEKLKIMTMMSDSFKKEFGFDMYNSKQFNEKYRENKTKIDAVLSGVDLIDSQSYDSLYLICKKRNKELVPIVSLIQKIQSEKRLNFHIVTDLIHMTLNRLIPAENRLHELILYDFVKRYYIGITARKKNDKSTARATVEELSRQEIAS</sequence>
<evidence type="ECO:0000313" key="3">
    <source>
        <dbReference type="Proteomes" id="UP001595735"/>
    </source>
</evidence>
<dbReference type="NCBIfam" id="TIGR03891">
    <property type="entry name" value="thiopep_ocin"/>
    <property type="match status" value="1"/>
</dbReference>
<name>A0ABV7Y024_9FLAO</name>
<feature type="domain" description="Thiopeptide-type bacteriocin biosynthesis" evidence="1">
    <location>
        <begin position="12"/>
        <end position="283"/>
    </location>
</feature>
<dbReference type="Pfam" id="PF14028">
    <property type="entry name" value="Lant_dehydr_C"/>
    <property type="match status" value="1"/>
</dbReference>
<gene>
    <name evidence="2" type="ORF">ACFONJ_14960</name>
</gene>
<dbReference type="RefSeq" id="WP_290298356.1">
    <property type="nucleotide sequence ID" value="NZ_JAUFQR010000001.1"/>
</dbReference>
<organism evidence="2 3">
    <name type="scientific">Chryseobacterium tructae</name>
    <dbReference type="NCBI Taxonomy" id="1037380"/>
    <lineage>
        <taxon>Bacteria</taxon>
        <taxon>Pseudomonadati</taxon>
        <taxon>Bacteroidota</taxon>
        <taxon>Flavobacteriia</taxon>
        <taxon>Flavobacteriales</taxon>
        <taxon>Weeksellaceae</taxon>
        <taxon>Chryseobacterium group</taxon>
        <taxon>Chryseobacterium</taxon>
    </lineage>
</organism>
<evidence type="ECO:0000313" key="2">
    <source>
        <dbReference type="EMBL" id="MFC3757275.1"/>
    </source>
</evidence>
<proteinExistence type="predicted"/>
<protein>
    <submittedName>
        <fullName evidence="2">Thiopeptide-type bacteriocin biosynthesis protein</fullName>
    </submittedName>
</protein>
<keyword evidence="3" id="KW-1185">Reference proteome</keyword>
<accession>A0ABV7Y024</accession>
<reference evidence="3" key="1">
    <citation type="journal article" date="2019" name="Int. J. Syst. Evol. Microbiol.">
        <title>The Global Catalogue of Microorganisms (GCM) 10K type strain sequencing project: providing services to taxonomists for standard genome sequencing and annotation.</title>
        <authorList>
            <consortium name="The Broad Institute Genomics Platform"/>
            <consortium name="The Broad Institute Genome Sequencing Center for Infectious Disease"/>
            <person name="Wu L."/>
            <person name="Ma J."/>
        </authorList>
    </citation>
    <scope>NUCLEOTIDE SEQUENCE [LARGE SCALE GENOMIC DNA]</scope>
    <source>
        <strain evidence="3">CECT 7798</strain>
    </source>
</reference>
<evidence type="ECO:0000259" key="1">
    <source>
        <dbReference type="Pfam" id="PF14028"/>
    </source>
</evidence>
<dbReference type="InterPro" id="IPR023809">
    <property type="entry name" value="Thiopep_bacteriocin_synth_dom"/>
</dbReference>
<comment type="caution">
    <text evidence="2">The sequence shown here is derived from an EMBL/GenBank/DDBJ whole genome shotgun (WGS) entry which is preliminary data.</text>
</comment>
<dbReference type="EMBL" id="JBHRYO010000002">
    <property type="protein sequence ID" value="MFC3757275.1"/>
    <property type="molecule type" value="Genomic_DNA"/>
</dbReference>
<dbReference type="Proteomes" id="UP001595735">
    <property type="component" value="Unassembled WGS sequence"/>
</dbReference>